<dbReference type="GO" id="GO:0006265">
    <property type="term" value="P:DNA topological change"/>
    <property type="evidence" value="ECO:0007669"/>
    <property type="project" value="InterPro"/>
</dbReference>
<dbReference type="Pfam" id="PF03989">
    <property type="entry name" value="DNA_gyraseA_C"/>
    <property type="match status" value="2"/>
</dbReference>
<comment type="caution">
    <text evidence="1">The sequence shown here is derived from an EMBL/GenBank/DDBJ whole genome shotgun (WGS) entry which is preliminary data.</text>
</comment>
<dbReference type="InterPro" id="IPR006691">
    <property type="entry name" value="GyrA/parC_rep"/>
</dbReference>
<dbReference type="PANTHER" id="PTHR43493">
    <property type="entry name" value="DNA GYRASE/TOPOISOMERASE SUBUNIT A"/>
    <property type="match status" value="1"/>
</dbReference>
<dbReference type="SUPFAM" id="SSF101904">
    <property type="entry name" value="GyrA/ParC C-terminal domain-like"/>
    <property type="match status" value="1"/>
</dbReference>
<dbReference type="InterPro" id="IPR050220">
    <property type="entry name" value="Type_II_DNA_Topoisomerases"/>
</dbReference>
<evidence type="ECO:0000313" key="2">
    <source>
        <dbReference type="Proteomes" id="UP000051213"/>
    </source>
</evidence>
<evidence type="ECO:0008006" key="3">
    <source>
        <dbReference type="Google" id="ProtNLM"/>
    </source>
</evidence>
<dbReference type="InterPro" id="IPR035516">
    <property type="entry name" value="Gyrase/topoIV_suA_C"/>
</dbReference>
<dbReference type="AlphaFoldDB" id="A0A0R2UHF9"/>
<gene>
    <name evidence="1" type="ORF">ABS24_04370</name>
</gene>
<evidence type="ECO:0000313" key="1">
    <source>
        <dbReference type="EMBL" id="KRO96589.1"/>
    </source>
</evidence>
<dbReference type="GO" id="GO:0003918">
    <property type="term" value="F:DNA topoisomerase type II (double strand cut, ATP-hydrolyzing) activity"/>
    <property type="evidence" value="ECO:0007669"/>
    <property type="project" value="TreeGrafter"/>
</dbReference>
<reference evidence="1 2" key="1">
    <citation type="submission" date="2015-10" db="EMBL/GenBank/DDBJ databases">
        <title>Metagenome-Assembled Genomes uncover a global brackish microbiome.</title>
        <authorList>
            <person name="Hugerth L.W."/>
            <person name="Larsson J."/>
            <person name="Alneberg J."/>
            <person name="Lindh M.V."/>
            <person name="Legrand C."/>
            <person name="Pinhassi J."/>
            <person name="Andersson A.F."/>
        </authorList>
    </citation>
    <scope>NUCLEOTIDE SEQUENCE [LARGE SCALE GENOMIC DNA]</scope>
    <source>
        <strain evidence="1">BACL26 MAG-121220-bin70</strain>
    </source>
</reference>
<dbReference type="Proteomes" id="UP000051213">
    <property type="component" value="Unassembled WGS sequence"/>
</dbReference>
<dbReference type="Gene3D" id="2.120.10.90">
    <property type="entry name" value="DNA gyrase/topoisomerase IV, subunit A, C-terminal"/>
    <property type="match status" value="1"/>
</dbReference>
<dbReference type="GO" id="GO:0009330">
    <property type="term" value="C:DNA topoisomerase type II (double strand cut, ATP-hydrolyzing) complex"/>
    <property type="evidence" value="ECO:0007669"/>
    <property type="project" value="TreeGrafter"/>
</dbReference>
<dbReference type="GO" id="GO:0005737">
    <property type="term" value="C:cytoplasm"/>
    <property type="evidence" value="ECO:0007669"/>
    <property type="project" value="TreeGrafter"/>
</dbReference>
<protein>
    <recommendedName>
        <fullName evidence="3">DNA gyrase subunit A</fullName>
    </recommendedName>
</protein>
<sequence length="129" mass="13941">MVIPQLDGFLLTVCDNGYGKRTKVDEFPTKGRGGKGMIAIQASERNGPLVGATQLFAGDEIMLISDQGTMVRTRGDEISVVGRNTQGVRIIRLKENENLVSLARIAEPQEDDFIKSEVDSADVEGSTAD</sequence>
<dbReference type="GO" id="GO:0003677">
    <property type="term" value="F:DNA binding"/>
    <property type="evidence" value="ECO:0007669"/>
    <property type="project" value="InterPro"/>
</dbReference>
<organism evidence="1 2">
    <name type="scientific">SAR92 bacterium BACL26 MAG-121220-bin70</name>
    <dbReference type="NCBI Taxonomy" id="1655626"/>
    <lineage>
        <taxon>Bacteria</taxon>
        <taxon>Pseudomonadati</taxon>
        <taxon>Pseudomonadota</taxon>
        <taxon>Gammaproteobacteria</taxon>
        <taxon>Cellvibrionales</taxon>
        <taxon>Porticoccaceae</taxon>
        <taxon>SAR92 clade</taxon>
    </lineage>
</organism>
<dbReference type="GO" id="GO:0005524">
    <property type="term" value="F:ATP binding"/>
    <property type="evidence" value="ECO:0007669"/>
    <property type="project" value="InterPro"/>
</dbReference>
<dbReference type="EMBL" id="LICA01000052">
    <property type="protein sequence ID" value="KRO96589.1"/>
    <property type="molecule type" value="Genomic_DNA"/>
</dbReference>
<name>A0A0R2UHF9_9GAMM</name>
<dbReference type="PANTHER" id="PTHR43493:SF5">
    <property type="entry name" value="DNA GYRASE SUBUNIT A, CHLOROPLASTIC_MITOCHONDRIAL"/>
    <property type="match status" value="1"/>
</dbReference>
<accession>A0A0R2UHF9</accession>
<proteinExistence type="predicted"/>